<protein>
    <recommendedName>
        <fullName evidence="3">RING-type E3 ubiquitin transferase</fullName>
        <ecNumber evidence="3">2.3.2.27</ecNumber>
    </recommendedName>
</protein>
<dbReference type="PROSITE" id="PS50089">
    <property type="entry name" value="ZF_RING_2"/>
    <property type="match status" value="1"/>
</dbReference>
<evidence type="ECO:0000256" key="10">
    <source>
        <dbReference type="SAM" id="MobiDB-lite"/>
    </source>
</evidence>
<dbReference type="PANTHER" id="PTHR22937">
    <property type="entry name" value="E3 UBIQUITIN-PROTEIN LIGASE RNF165"/>
    <property type="match status" value="1"/>
</dbReference>
<dbReference type="SUPFAM" id="SSF57850">
    <property type="entry name" value="RING/U-box"/>
    <property type="match status" value="1"/>
</dbReference>
<comment type="pathway">
    <text evidence="2">Protein modification; protein ubiquitination.</text>
</comment>
<dbReference type="PANTHER" id="PTHR22937:SF122">
    <property type="entry name" value="RING-TYPE E3 UBIQUITIN TRANSFERASE"/>
    <property type="match status" value="1"/>
</dbReference>
<dbReference type="Proteomes" id="UP000251960">
    <property type="component" value="Chromosome 6"/>
</dbReference>
<dbReference type="Gene3D" id="3.30.40.10">
    <property type="entry name" value="Zinc/RING finger domain, C3HC4 (zinc finger)"/>
    <property type="match status" value="1"/>
</dbReference>
<feature type="compositionally biased region" description="Basic and acidic residues" evidence="10">
    <location>
        <begin position="182"/>
        <end position="194"/>
    </location>
</feature>
<keyword evidence="5" id="KW-0479">Metal-binding</keyword>
<comment type="caution">
    <text evidence="12">The sequence shown here is derived from an EMBL/GenBank/DDBJ whole genome shotgun (WGS) entry which is preliminary data.</text>
</comment>
<evidence type="ECO:0000313" key="13">
    <source>
        <dbReference type="Proteomes" id="UP000251960"/>
    </source>
</evidence>
<evidence type="ECO:0000256" key="3">
    <source>
        <dbReference type="ARBA" id="ARBA00012483"/>
    </source>
</evidence>
<dbReference type="EMBL" id="NCVQ01000007">
    <property type="protein sequence ID" value="PWZ18636.1"/>
    <property type="molecule type" value="Genomic_DNA"/>
</dbReference>
<evidence type="ECO:0000256" key="1">
    <source>
        <dbReference type="ARBA" id="ARBA00000900"/>
    </source>
</evidence>
<feature type="compositionally biased region" description="Low complexity" evidence="10">
    <location>
        <begin position="102"/>
        <end position="112"/>
    </location>
</feature>
<dbReference type="InterPro" id="IPR045191">
    <property type="entry name" value="MBR1/2-like"/>
</dbReference>
<comment type="catalytic activity">
    <reaction evidence="1">
        <text>S-ubiquitinyl-[E2 ubiquitin-conjugating enzyme]-L-cysteine + [acceptor protein]-L-lysine = [E2 ubiquitin-conjugating enzyme]-L-cysteine + N(6)-ubiquitinyl-[acceptor protein]-L-lysine.</text>
        <dbReference type="EC" id="2.3.2.27"/>
    </reaction>
</comment>
<dbReference type="Pfam" id="PF12678">
    <property type="entry name" value="zf-rbx1"/>
    <property type="match status" value="1"/>
</dbReference>
<evidence type="ECO:0000256" key="7">
    <source>
        <dbReference type="ARBA" id="ARBA00022786"/>
    </source>
</evidence>
<evidence type="ECO:0000256" key="8">
    <source>
        <dbReference type="ARBA" id="ARBA00022833"/>
    </source>
</evidence>
<evidence type="ECO:0000256" key="6">
    <source>
        <dbReference type="ARBA" id="ARBA00022771"/>
    </source>
</evidence>
<dbReference type="GO" id="GO:0061630">
    <property type="term" value="F:ubiquitin protein ligase activity"/>
    <property type="evidence" value="ECO:0007669"/>
    <property type="project" value="UniProtKB-EC"/>
</dbReference>
<dbReference type="GO" id="GO:0008270">
    <property type="term" value="F:zinc ion binding"/>
    <property type="evidence" value="ECO:0007669"/>
    <property type="project" value="UniProtKB-KW"/>
</dbReference>
<evidence type="ECO:0000256" key="5">
    <source>
        <dbReference type="ARBA" id="ARBA00022723"/>
    </source>
</evidence>
<evidence type="ECO:0000256" key="4">
    <source>
        <dbReference type="ARBA" id="ARBA00022679"/>
    </source>
</evidence>
<evidence type="ECO:0000313" key="12">
    <source>
        <dbReference type="EMBL" id="PWZ18636.1"/>
    </source>
</evidence>
<dbReference type="AlphaFoldDB" id="A0A3L6EC79"/>
<name>A0A3L6EC79_MAIZE</name>
<dbReference type="ExpressionAtlas" id="A0A3L6EC79">
    <property type="expression patterns" value="baseline and differential"/>
</dbReference>
<dbReference type="InterPro" id="IPR001841">
    <property type="entry name" value="Znf_RING"/>
</dbReference>
<gene>
    <name evidence="12" type="primary">HIP1_0</name>
    <name evidence="12" type="ORF">Zm00014a_008636</name>
</gene>
<sequence>MAGDGGSGGSPGAERRRVALRALLASGGAEAEAARTSSKGLLRGLRCTSAAASQAIAPEIPRPPADWRGLGCAAAAQAHAPAAAVEAARPTADWRRLGCAAGAAPAVQAQAPRRSEEWRVRRRRNERERRKARAGGVSGGGGATAGMGVGGDVWCTPGIPFAAEASSVDCVVAPHHTVAARRRAETDRPRRERPGAPPARRVTMREHMSSSPLSSPPHHVMPFVDVDRAPSGRIRHCLLPHAIYSTLLDGNVPIEDAATDMRGSHDGRSCVQVDSVAAVGFNYLYKMVFFGTPFRSKFERHSLVLLHYTVAICNYWLKYLGVQMMFQTRMLLGRMGIYDQYQDWRLDVDNMTYEELLDLEDRIGYVSTGLREDEIIQSLRMEEFEVHEETGKLSCGHSYHVHCIKQWLSRKNACPVCKTTVSKT</sequence>
<feature type="region of interest" description="Disordered" evidence="10">
    <location>
        <begin position="102"/>
        <end position="143"/>
    </location>
</feature>
<evidence type="ECO:0000256" key="2">
    <source>
        <dbReference type="ARBA" id="ARBA00004906"/>
    </source>
</evidence>
<evidence type="ECO:0000259" key="11">
    <source>
        <dbReference type="PROSITE" id="PS50089"/>
    </source>
</evidence>
<keyword evidence="7" id="KW-0833">Ubl conjugation pathway</keyword>
<reference evidence="12 13" key="1">
    <citation type="journal article" date="2018" name="Nat. Genet.">
        <title>Extensive intraspecific gene order and gene structural variations between Mo17 and other maize genomes.</title>
        <authorList>
            <person name="Sun S."/>
            <person name="Zhou Y."/>
            <person name="Chen J."/>
            <person name="Shi J."/>
            <person name="Zhao H."/>
            <person name="Zhao H."/>
            <person name="Song W."/>
            <person name="Zhang M."/>
            <person name="Cui Y."/>
            <person name="Dong X."/>
            <person name="Liu H."/>
            <person name="Ma X."/>
            <person name="Jiao Y."/>
            <person name="Wang B."/>
            <person name="Wei X."/>
            <person name="Stein J.C."/>
            <person name="Glaubitz J.C."/>
            <person name="Lu F."/>
            <person name="Yu G."/>
            <person name="Liang C."/>
            <person name="Fengler K."/>
            <person name="Li B."/>
            <person name="Rafalski A."/>
            <person name="Schnable P.S."/>
            <person name="Ware D.H."/>
            <person name="Buckler E.S."/>
            <person name="Lai J."/>
        </authorList>
    </citation>
    <scope>NUCLEOTIDE SEQUENCE [LARGE SCALE GENOMIC DNA]</scope>
    <source>
        <strain evidence="13">cv. Missouri 17</strain>
        <tissue evidence="12">Seedling</tissue>
    </source>
</reference>
<proteinExistence type="predicted"/>
<dbReference type="EC" id="2.3.2.27" evidence="3"/>
<evidence type="ECO:0000256" key="9">
    <source>
        <dbReference type="PROSITE-ProRule" id="PRU00175"/>
    </source>
</evidence>
<keyword evidence="8" id="KW-0862">Zinc</keyword>
<keyword evidence="4" id="KW-0808">Transferase</keyword>
<feature type="compositionally biased region" description="Basic and acidic residues" evidence="10">
    <location>
        <begin position="113"/>
        <end position="129"/>
    </location>
</feature>
<feature type="region of interest" description="Disordered" evidence="10">
    <location>
        <begin position="179"/>
        <end position="216"/>
    </location>
</feature>
<dbReference type="InterPro" id="IPR013083">
    <property type="entry name" value="Znf_RING/FYVE/PHD"/>
</dbReference>
<feature type="domain" description="RING-type" evidence="11">
    <location>
        <begin position="393"/>
        <end position="418"/>
    </location>
</feature>
<organism evidence="12 13">
    <name type="scientific">Zea mays</name>
    <name type="common">Maize</name>
    <dbReference type="NCBI Taxonomy" id="4577"/>
    <lineage>
        <taxon>Eukaryota</taxon>
        <taxon>Viridiplantae</taxon>
        <taxon>Streptophyta</taxon>
        <taxon>Embryophyta</taxon>
        <taxon>Tracheophyta</taxon>
        <taxon>Spermatophyta</taxon>
        <taxon>Magnoliopsida</taxon>
        <taxon>Liliopsida</taxon>
        <taxon>Poales</taxon>
        <taxon>Poaceae</taxon>
        <taxon>PACMAD clade</taxon>
        <taxon>Panicoideae</taxon>
        <taxon>Andropogonodae</taxon>
        <taxon>Andropogoneae</taxon>
        <taxon>Tripsacinae</taxon>
        <taxon>Zea</taxon>
    </lineage>
</organism>
<dbReference type="InterPro" id="IPR024766">
    <property type="entry name" value="Znf_RING_H2"/>
</dbReference>
<accession>A0A3L6EC79</accession>
<keyword evidence="6 9" id="KW-0863">Zinc-finger</keyword>